<accession>A0ABC8TQD7</accession>
<protein>
    <submittedName>
        <fullName evidence="1">Uncharacterized protein</fullName>
    </submittedName>
</protein>
<dbReference type="InterPro" id="IPR002110">
    <property type="entry name" value="Ankyrin_rpt"/>
</dbReference>
<sequence length="159" mass="17323">MLLTKNASGNTALHEAAMSGQKGVAESMVTKNPTLVFERTNLNETPLYLTAAFGKIEVFTLLESYNSDCRIRRHDGSTILHAAIKEERYSGTFMRLEATMIVVVGDVINNTGLGSDDAKKGQKCNAKESNLGSRHASSDNNVGNIFGEEGNIREIWAMP</sequence>
<dbReference type="PANTHER" id="PTHR24121">
    <property type="entry name" value="NO MECHANORECEPTOR POTENTIAL C, ISOFORM D-RELATED"/>
    <property type="match status" value="1"/>
</dbReference>
<dbReference type="InterPro" id="IPR036770">
    <property type="entry name" value="Ankyrin_rpt-contain_sf"/>
</dbReference>
<dbReference type="AlphaFoldDB" id="A0ABC8TQD7"/>
<keyword evidence="2" id="KW-1185">Reference proteome</keyword>
<gene>
    <name evidence="1" type="ORF">ILEXP_LOCUS38568</name>
</gene>
<dbReference type="EMBL" id="CAUOFW020005247">
    <property type="protein sequence ID" value="CAK9169124.1"/>
    <property type="molecule type" value="Genomic_DNA"/>
</dbReference>
<dbReference type="Proteomes" id="UP001642360">
    <property type="component" value="Unassembled WGS sequence"/>
</dbReference>
<evidence type="ECO:0000313" key="1">
    <source>
        <dbReference type="EMBL" id="CAK9169124.1"/>
    </source>
</evidence>
<name>A0ABC8TQD7_9AQUA</name>
<dbReference type="Gene3D" id="1.25.40.20">
    <property type="entry name" value="Ankyrin repeat-containing domain"/>
    <property type="match status" value="1"/>
</dbReference>
<dbReference type="SUPFAM" id="SSF48403">
    <property type="entry name" value="Ankyrin repeat"/>
    <property type="match status" value="1"/>
</dbReference>
<dbReference type="PANTHER" id="PTHR24121:SF15">
    <property type="entry name" value="ANKYRIN REPEAT PROTEIN"/>
    <property type="match status" value="1"/>
</dbReference>
<dbReference type="Pfam" id="PF00023">
    <property type="entry name" value="Ank"/>
    <property type="match status" value="1"/>
</dbReference>
<organism evidence="1 2">
    <name type="scientific">Ilex paraguariensis</name>
    <name type="common">yerba mate</name>
    <dbReference type="NCBI Taxonomy" id="185542"/>
    <lineage>
        <taxon>Eukaryota</taxon>
        <taxon>Viridiplantae</taxon>
        <taxon>Streptophyta</taxon>
        <taxon>Embryophyta</taxon>
        <taxon>Tracheophyta</taxon>
        <taxon>Spermatophyta</taxon>
        <taxon>Magnoliopsida</taxon>
        <taxon>eudicotyledons</taxon>
        <taxon>Gunneridae</taxon>
        <taxon>Pentapetalae</taxon>
        <taxon>asterids</taxon>
        <taxon>campanulids</taxon>
        <taxon>Aquifoliales</taxon>
        <taxon>Aquifoliaceae</taxon>
        <taxon>Ilex</taxon>
    </lineage>
</organism>
<proteinExistence type="predicted"/>
<reference evidence="1 2" key="1">
    <citation type="submission" date="2024-02" db="EMBL/GenBank/DDBJ databases">
        <authorList>
            <person name="Vignale AGUSTIN F."/>
            <person name="Sosa J E."/>
            <person name="Modenutti C."/>
        </authorList>
    </citation>
    <scope>NUCLEOTIDE SEQUENCE [LARGE SCALE GENOMIC DNA]</scope>
</reference>
<dbReference type="SMART" id="SM00248">
    <property type="entry name" value="ANK"/>
    <property type="match status" value="2"/>
</dbReference>
<comment type="caution">
    <text evidence="1">The sequence shown here is derived from an EMBL/GenBank/DDBJ whole genome shotgun (WGS) entry which is preliminary data.</text>
</comment>
<evidence type="ECO:0000313" key="2">
    <source>
        <dbReference type="Proteomes" id="UP001642360"/>
    </source>
</evidence>